<accession>A0A438IB70</accession>
<name>A0A438IB70_VITVI</name>
<dbReference type="EMBL" id="QGNW01000125">
    <property type="protein sequence ID" value="RVW93965.1"/>
    <property type="molecule type" value="Genomic_DNA"/>
</dbReference>
<evidence type="ECO:0000313" key="2">
    <source>
        <dbReference type="EMBL" id="RVW93965.1"/>
    </source>
</evidence>
<reference evidence="2 3" key="1">
    <citation type="journal article" date="2018" name="PLoS Genet.">
        <title>Population sequencing reveals clonal diversity and ancestral inbreeding in the grapevine cultivar Chardonnay.</title>
        <authorList>
            <person name="Roach M.J."/>
            <person name="Johnson D.L."/>
            <person name="Bohlmann J."/>
            <person name="van Vuuren H.J."/>
            <person name="Jones S.J."/>
            <person name="Pretorius I.S."/>
            <person name="Schmidt S.A."/>
            <person name="Borneman A.R."/>
        </authorList>
    </citation>
    <scope>NUCLEOTIDE SEQUENCE [LARGE SCALE GENOMIC DNA]</scope>
    <source>
        <strain evidence="3">cv. Chardonnay</strain>
        <tissue evidence="2">Leaf</tissue>
    </source>
</reference>
<sequence>MAGRGGQGWFAVDSKSLDISIEGWKLAVEMKLWRDGVKGGRRFKLECRSNEAGGFLFCFVVAEEGKRFSLTFLKEGVSMGGGCVAGEASIGEREVLCREEFLSRCLVGWFGEGSVTSPALPSLNNCVTNLWLLKRAVKISTFGGALLLFEFEDKCEWARILVKFKGRVLPGSLQVVVGSSSFSIQLWWEVSPWFSLVMLRSSNETSELQENSGAVGGSHALTKGQERKEGDYLGGSGSSTTVEDEYCWVELCFKDGSVGSRLGISALAVVTEQEGGKDLAAAKRDGGSFRFGVERLEPSLATMAEPTLDDDSLVVVRWEEWSVVRRGSSLESHVAIMDKALVVEANRRAGISTLPYMEPLSPGCQPLMMLLQDGCCESAVEGEEVVSLPSSLGKSVFFFSRSLGMPVTSLEKEISLLLKKLDLRKGRGVKGSGGKKNSLPSSCSERELRI</sequence>
<protein>
    <recommendedName>
        <fullName evidence="4">DUF4283 domain-containing protein</fullName>
    </recommendedName>
</protein>
<evidence type="ECO:0008006" key="4">
    <source>
        <dbReference type="Google" id="ProtNLM"/>
    </source>
</evidence>
<feature type="region of interest" description="Disordered" evidence="1">
    <location>
        <begin position="427"/>
        <end position="450"/>
    </location>
</feature>
<evidence type="ECO:0000313" key="3">
    <source>
        <dbReference type="Proteomes" id="UP000288805"/>
    </source>
</evidence>
<dbReference type="AlphaFoldDB" id="A0A438IB70"/>
<comment type="caution">
    <text evidence="2">The sequence shown here is derived from an EMBL/GenBank/DDBJ whole genome shotgun (WGS) entry which is preliminary data.</text>
</comment>
<organism evidence="2 3">
    <name type="scientific">Vitis vinifera</name>
    <name type="common">Grape</name>
    <dbReference type="NCBI Taxonomy" id="29760"/>
    <lineage>
        <taxon>Eukaryota</taxon>
        <taxon>Viridiplantae</taxon>
        <taxon>Streptophyta</taxon>
        <taxon>Embryophyta</taxon>
        <taxon>Tracheophyta</taxon>
        <taxon>Spermatophyta</taxon>
        <taxon>Magnoliopsida</taxon>
        <taxon>eudicotyledons</taxon>
        <taxon>Gunneridae</taxon>
        <taxon>Pentapetalae</taxon>
        <taxon>rosids</taxon>
        <taxon>Vitales</taxon>
        <taxon>Vitaceae</taxon>
        <taxon>Viteae</taxon>
        <taxon>Vitis</taxon>
    </lineage>
</organism>
<dbReference type="Proteomes" id="UP000288805">
    <property type="component" value="Unassembled WGS sequence"/>
</dbReference>
<proteinExistence type="predicted"/>
<gene>
    <name evidence="2" type="ORF">CK203_034096</name>
</gene>
<evidence type="ECO:0000256" key="1">
    <source>
        <dbReference type="SAM" id="MobiDB-lite"/>
    </source>
</evidence>